<organism evidence="2">
    <name type="scientific">Brassica napus</name>
    <name type="common">Rape</name>
    <dbReference type="NCBI Taxonomy" id="3708"/>
    <lineage>
        <taxon>Eukaryota</taxon>
        <taxon>Viridiplantae</taxon>
        <taxon>Streptophyta</taxon>
        <taxon>Embryophyta</taxon>
        <taxon>Tracheophyta</taxon>
        <taxon>Spermatophyta</taxon>
        <taxon>Magnoliopsida</taxon>
        <taxon>eudicotyledons</taxon>
        <taxon>Gunneridae</taxon>
        <taxon>Pentapetalae</taxon>
        <taxon>rosids</taxon>
        <taxon>malvids</taxon>
        <taxon>Brassicales</taxon>
        <taxon>Brassicaceae</taxon>
        <taxon>Brassiceae</taxon>
        <taxon>Brassica</taxon>
    </lineage>
</organism>
<feature type="compositionally biased region" description="Basic and acidic residues" evidence="1">
    <location>
        <begin position="114"/>
        <end position="137"/>
    </location>
</feature>
<reference evidence="2" key="1">
    <citation type="submission" date="2021-01" db="EMBL/GenBank/DDBJ databases">
        <authorList>
            <consortium name="Genoscope - CEA"/>
            <person name="William W."/>
        </authorList>
    </citation>
    <scope>NUCLEOTIDE SEQUENCE</scope>
</reference>
<proteinExistence type="predicted"/>
<protein>
    <submittedName>
        <fullName evidence="2">(rape) hypothetical protein</fullName>
    </submittedName>
</protein>
<gene>
    <name evidence="2" type="ORF">DARMORV10_A08P35970.1</name>
</gene>
<sequence length="164" mass="18678">MHLNRRESIEASRSHPPSIRTTIKEKASHHITPSIGALTLILRRERTKEPEPRRKTHDAFTPETKAATLELVGASTPGSLAGRKAKEAFTNPRKTSCQERSSSRDKTLTQIHQHVGENHRSEPTARRNERNEKEESHRRRHALRRAAGRRSYLIRDSLCSLSSP</sequence>
<dbReference type="AlphaFoldDB" id="A0A817AHJ7"/>
<feature type="compositionally biased region" description="Basic and acidic residues" evidence="1">
    <location>
        <begin position="1"/>
        <end position="13"/>
    </location>
</feature>
<dbReference type="Proteomes" id="UP001295469">
    <property type="component" value="Chromosome A08"/>
</dbReference>
<feature type="region of interest" description="Disordered" evidence="1">
    <location>
        <begin position="1"/>
        <end position="147"/>
    </location>
</feature>
<feature type="compositionally biased region" description="Basic and acidic residues" evidence="1">
    <location>
        <begin position="42"/>
        <end position="60"/>
    </location>
</feature>
<name>A0A817AHJ7_BRANA</name>
<evidence type="ECO:0000313" key="2">
    <source>
        <dbReference type="EMBL" id="CAF2261329.1"/>
    </source>
</evidence>
<feature type="compositionally biased region" description="Basic residues" evidence="1">
    <location>
        <begin position="138"/>
        <end position="147"/>
    </location>
</feature>
<dbReference type="EMBL" id="HG994362">
    <property type="protein sequence ID" value="CAF2261329.1"/>
    <property type="molecule type" value="Genomic_DNA"/>
</dbReference>
<accession>A0A817AHJ7</accession>
<evidence type="ECO:0000256" key="1">
    <source>
        <dbReference type="SAM" id="MobiDB-lite"/>
    </source>
</evidence>